<proteinExistence type="predicted"/>
<sequence length="184" mass="20992">MVLFKLIPTNFTEEARKISEKIALLPKDQWKEVDFESNTPRSRIVLSHIPGEVTIPFRTALNNSIVRDVQRLVADFAKAKIRKAKPEEYQLPPTVLRLQISSQQPPPWLETSKHDIVILQSFHAPHSNAKLKLRNKSTGEADEVTLQHDVVVVVFEGVMYQPVPLQTPILTQKLFIEPTDDVNQ</sequence>
<dbReference type="Proteomes" id="UP000624244">
    <property type="component" value="Unassembled WGS sequence"/>
</dbReference>
<evidence type="ECO:0000313" key="1">
    <source>
        <dbReference type="EMBL" id="KAF5844298.1"/>
    </source>
</evidence>
<dbReference type="EMBL" id="WNKQ01000024">
    <property type="protein sequence ID" value="KAF5844298.1"/>
    <property type="molecule type" value="Genomic_DNA"/>
</dbReference>
<dbReference type="AlphaFoldDB" id="A0A8H5Z6A6"/>
<evidence type="ECO:0000313" key="2">
    <source>
        <dbReference type="Proteomes" id="UP000624244"/>
    </source>
</evidence>
<name>A0A8H5Z6A6_COCSA</name>
<organism evidence="1 2">
    <name type="scientific">Cochliobolus sativus</name>
    <name type="common">Common root rot and spot blotch fungus</name>
    <name type="synonym">Bipolaris sorokiniana</name>
    <dbReference type="NCBI Taxonomy" id="45130"/>
    <lineage>
        <taxon>Eukaryota</taxon>
        <taxon>Fungi</taxon>
        <taxon>Dikarya</taxon>
        <taxon>Ascomycota</taxon>
        <taxon>Pezizomycotina</taxon>
        <taxon>Dothideomycetes</taxon>
        <taxon>Pleosporomycetidae</taxon>
        <taxon>Pleosporales</taxon>
        <taxon>Pleosporineae</taxon>
        <taxon>Pleosporaceae</taxon>
        <taxon>Bipolaris</taxon>
    </lineage>
</organism>
<comment type="caution">
    <text evidence="1">The sequence shown here is derived from an EMBL/GenBank/DDBJ whole genome shotgun (WGS) entry which is preliminary data.</text>
</comment>
<gene>
    <name evidence="1" type="ORF">GGP41_004522</name>
</gene>
<reference evidence="1" key="1">
    <citation type="submission" date="2019-11" db="EMBL/GenBank/DDBJ databases">
        <title>Bipolaris sorokiniana Genome sequencing.</title>
        <authorList>
            <person name="Wang H."/>
        </authorList>
    </citation>
    <scope>NUCLEOTIDE SEQUENCE</scope>
</reference>
<protein>
    <submittedName>
        <fullName evidence="1">Uncharacterized protein</fullName>
    </submittedName>
</protein>
<accession>A0A8H5Z6A6</accession>